<evidence type="ECO:0000313" key="7">
    <source>
        <dbReference type="EMBL" id="SHM56140.1"/>
    </source>
</evidence>
<evidence type="ECO:0000256" key="4">
    <source>
        <dbReference type="ARBA" id="ARBA00023163"/>
    </source>
</evidence>
<evidence type="ECO:0000256" key="1">
    <source>
        <dbReference type="ARBA" id="ARBA00010641"/>
    </source>
</evidence>
<dbReference type="InterPro" id="IPR013324">
    <property type="entry name" value="RNA_pol_sigma_r3/r4-like"/>
</dbReference>
<sequence length="192" mass="22177">MKVSDHHRDDLPELMDEAVFEKQFKNLFGPLHAYAAALLKDQEAASEIVQTVFLKLWEKRENLQISTSLKAYLYKCVYHDCLNYLKHEKVKQKHLELNRQEIARGSSTVAAFSLEHKEIADRFANALGGLPDKCRTVFLLSRVEELRYKEIAERLGLSVKTVEAHMGKALKTLRVALAEFLPLLLMLWSYLF</sequence>
<accession>A0A1M7JSR7</accession>
<dbReference type="Pfam" id="PF08281">
    <property type="entry name" value="Sigma70_r4_2"/>
    <property type="match status" value="1"/>
</dbReference>
<dbReference type="Gene3D" id="1.10.10.10">
    <property type="entry name" value="Winged helix-like DNA-binding domain superfamily/Winged helix DNA-binding domain"/>
    <property type="match status" value="1"/>
</dbReference>
<feature type="domain" description="RNA polymerase sigma-70 region 2" evidence="5">
    <location>
        <begin position="30"/>
        <end position="88"/>
    </location>
</feature>
<evidence type="ECO:0000313" key="8">
    <source>
        <dbReference type="Proteomes" id="UP000184513"/>
    </source>
</evidence>
<dbReference type="GO" id="GO:0016987">
    <property type="term" value="F:sigma factor activity"/>
    <property type="evidence" value="ECO:0007669"/>
    <property type="project" value="UniProtKB-KW"/>
</dbReference>
<reference evidence="7 8" key="1">
    <citation type="submission" date="2016-11" db="EMBL/GenBank/DDBJ databases">
        <authorList>
            <person name="Jaros S."/>
            <person name="Januszkiewicz K."/>
            <person name="Wedrychowicz H."/>
        </authorList>
    </citation>
    <scope>NUCLEOTIDE SEQUENCE [LARGE SCALE GENOMIC DNA]</scope>
    <source>
        <strain evidence="7 8">CGMCC 1.6102</strain>
    </source>
</reference>
<dbReference type="SUPFAM" id="SSF88659">
    <property type="entry name" value="Sigma3 and sigma4 domains of RNA polymerase sigma factors"/>
    <property type="match status" value="1"/>
</dbReference>
<dbReference type="InterPro" id="IPR014327">
    <property type="entry name" value="RNA_pol_sigma70_bacteroid"/>
</dbReference>
<dbReference type="OrthoDB" id="1524077at2"/>
<dbReference type="InterPro" id="IPR036388">
    <property type="entry name" value="WH-like_DNA-bd_sf"/>
</dbReference>
<keyword evidence="2" id="KW-0805">Transcription regulation</keyword>
<name>A0A1M7JSR7_9BACT</name>
<protein>
    <submittedName>
        <fullName evidence="7">RNA polymerase sigma-70 factor, ECF subfamily</fullName>
    </submittedName>
</protein>
<dbReference type="Pfam" id="PF04542">
    <property type="entry name" value="Sigma70_r2"/>
    <property type="match status" value="1"/>
</dbReference>
<dbReference type="NCBIfam" id="TIGR02985">
    <property type="entry name" value="Sig70_bacteroi1"/>
    <property type="match status" value="1"/>
</dbReference>
<dbReference type="PANTHER" id="PTHR43133">
    <property type="entry name" value="RNA POLYMERASE ECF-TYPE SIGMA FACTO"/>
    <property type="match status" value="1"/>
</dbReference>
<proteinExistence type="inferred from homology"/>
<dbReference type="CDD" id="cd06171">
    <property type="entry name" value="Sigma70_r4"/>
    <property type="match status" value="1"/>
</dbReference>
<dbReference type="Proteomes" id="UP000184513">
    <property type="component" value="Unassembled WGS sequence"/>
</dbReference>
<dbReference type="RefSeq" id="WP_073092029.1">
    <property type="nucleotide sequence ID" value="NZ_FRCY01000002.1"/>
</dbReference>
<dbReference type="InterPro" id="IPR007627">
    <property type="entry name" value="RNA_pol_sigma70_r2"/>
</dbReference>
<dbReference type="AlphaFoldDB" id="A0A1M7JSR7"/>
<dbReference type="GO" id="GO:0003677">
    <property type="term" value="F:DNA binding"/>
    <property type="evidence" value="ECO:0007669"/>
    <property type="project" value="InterPro"/>
</dbReference>
<organism evidence="7 8">
    <name type="scientific">Cyclobacterium lianum</name>
    <dbReference type="NCBI Taxonomy" id="388280"/>
    <lineage>
        <taxon>Bacteria</taxon>
        <taxon>Pseudomonadati</taxon>
        <taxon>Bacteroidota</taxon>
        <taxon>Cytophagia</taxon>
        <taxon>Cytophagales</taxon>
        <taxon>Cyclobacteriaceae</taxon>
        <taxon>Cyclobacterium</taxon>
    </lineage>
</organism>
<evidence type="ECO:0000259" key="5">
    <source>
        <dbReference type="Pfam" id="PF04542"/>
    </source>
</evidence>
<dbReference type="InterPro" id="IPR013249">
    <property type="entry name" value="RNA_pol_sigma70_r4_t2"/>
</dbReference>
<dbReference type="InterPro" id="IPR013325">
    <property type="entry name" value="RNA_pol_sigma_r2"/>
</dbReference>
<dbReference type="InterPro" id="IPR039425">
    <property type="entry name" value="RNA_pol_sigma-70-like"/>
</dbReference>
<dbReference type="InterPro" id="IPR014284">
    <property type="entry name" value="RNA_pol_sigma-70_dom"/>
</dbReference>
<dbReference type="NCBIfam" id="TIGR02937">
    <property type="entry name" value="sigma70-ECF"/>
    <property type="match status" value="1"/>
</dbReference>
<dbReference type="SUPFAM" id="SSF88946">
    <property type="entry name" value="Sigma2 domain of RNA polymerase sigma factors"/>
    <property type="match status" value="1"/>
</dbReference>
<comment type="similarity">
    <text evidence="1">Belongs to the sigma-70 factor family. ECF subfamily.</text>
</comment>
<keyword evidence="3" id="KW-0731">Sigma factor</keyword>
<dbReference type="GO" id="GO:0006352">
    <property type="term" value="P:DNA-templated transcription initiation"/>
    <property type="evidence" value="ECO:0007669"/>
    <property type="project" value="InterPro"/>
</dbReference>
<dbReference type="Gene3D" id="1.10.1740.10">
    <property type="match status" value="1"/>
</dbReference>
<dbReference type="EMBL" id="FRCY01000002">
    <property type="protein sequence ID" value="SHM56140.1"/>
    <property type="molecule type" value="Genomic_DNA"/>
</dbReference>
<keyword evidence="4" id="KW-0804">Transcription</keyword>
<gene>
    <name evidence="7" type="ORF">SAMN04488057_102149</name>
</gene>
<evidence type="ECO:0000256" key="2">
    <source>
        <dbReference type="ARBA" id="ARBA00023015"/>
    </source>
</evidence>
<feature type="domain" description="RNA polymerase sigma factor 70 region 4 type 2" evidence="6">
    <location>
        <begin position="122"/>
        <end position="173"/>
    </location>
</feature>
<dbReference type="PANTHER" id="PTHR43133:SF46">
    <property type="entry name" value="RNA POLYMERASE SIGMA-70 FACTOR ECF SUBFAMILY"/>
    <property type="match status" value="1"/>
</dbReference>
<evidence type="ECO:0000256" key="3">
    <source>
        <dbReference type="ARBA" id="ARBA00023082"/>
    </source>
</evidence>
<evidence type="ECO:0000259" key="6">
    <source>
        <dbReference type="Pfam" id="PF08281"/>
    </source>
</evidence>
<dbReference type="STRING" id="388280.SAMN04488057_102149"/>
<keyword evidence="8" id="KW-1185">Reference proteome</keyword>